<dbReference type="InParanoid" id="A0A674KG80"/>
<sequence>IIGAGYQPHILPFCGFQDLGDLYLSPSPYPSHVSQNLGKPCYPGEELRTDMLGASSMNTSLALGYCFRLHLSPCGSLR</sequence>
<protein>
    <submittedName>
        <fullName evidence="1">Uncharacterized protein</fullName>
    </submittedName>
</protein>
<name>A0A674KG80_9SAUR</name>
<evidence type="ECO:0000313" key="1">
    <source>
        <dbReference type="Ensembl" id="ENSTMTP00000031612.1"/>
    </source>
</evidence>
<proteinExistence type="predicted"/>
<reference evidence="1" key="2">
    <citation type="submission" date="2025-09" db="UniProtKB">
        <authorList>
            <consortium name="Ensembl"/>
        </authorList>
    </citation>
    <scope>IDENTIFICATION</scope>
</reference>
<evidence type="ECO:0000313" key="2">
    <source>
        <dbReference type="Proteomes" id="UP000472274"/>
    </source>
</evidence>
<dbReference type="Proteomes" id="UP000472274">
    <property type="component" value="Unplaced"/>
</dbReference>
<reference evidence="1" key="1">
    <citation type="submission" date="2025-08" db="UniProtKB">
        <authorList>
            <consortium name="Ensembl"/>
        </authorList>
    </citation>
    <scope>IDENTIFICATION</scope>
</reference>
<accession>A0A674KG80</accession>
<keyword evidence="2" id="KW-1185">Reference proteome</keyword>
<organism evidence="1 2">
    <name type="scientific">Terrapene triunguis</name>
    <name type="common">Three-toed box turtle</name>
    <dbReference type="NCBI Taxonomy" id="2587831"/>
    <lineage>
        <taxon>Eukaryota</taxon>
        <taxon>Metazoa</taxon>
        <taxon>Chordata</taxon>
        <taxon>Craniata</taxon>
        <taxon>Vertebrata</taxon>
        <taxon>Euteleostomi</taxon>
        <taxon>Archelosauria</taxon>
        <taxon>Testudinata</taxon>
        <taxon>Testudines</taxon>
        <taxon>Cryptodira</taxon>
        <taxon>Durocryptodira</taxon>
        <taxon>Testudinoidea</taxon>
        <taxon>Emydidae</taxon>
        <taxon>Terrapene</taxon>
    </lineage>
</organism>
<dbReference type="Ensembl" id="ENSTMTT00000032748.1">
    <property type="protein sequence ID" value="ENSTMTP00000031612.1"/>
    <property type="gene ID" value="ENSTMTG00000022690.1"/>
</dbReference>
<dbReference type="AlphaFoldDB" id="A0A674KG80"/>